<gene>
    <name evidence="5" type="primary">cbiD_8</name>
    <name evidence="5" type="ORF">SDC9_34104</name>
</gene>
<comment type="caution">
    <text evidence="5">The sequence shown here is derived from an EMBL/GenBank/DDBJ whole genome shotgun (WGS) entry which is preliminary data.</text>
</comment>
<evidence type="ECO:0000313" key="5">
    <source>
        <dbReference type="EMBL" id="MPL88091.1"/>
    </source>
</evidence>
<evidence type="ECO:0000256" key="4">
    <source>
        <dbReference type="ARBA" id="ARBA00022691"/>
    </source>
</evidence>
<dbReference type="GO" id="GO:0008168">
    <property type="term" value="F:methyltransferase activity"/>
    <property type="evidence" value="ECO:0007669"/>
    <property type="project" value="UniProtKB-KW"/>
</dbReference>
<reference evidence="5" key="1">
    <citation type="submission" date="2019-08" db="EMBL/GenBank/DDBJ databases">
        <authorList>
            <person name="Kucharzyk K."/>
            <person name="Murdoch R.W."/>
            <person name="Higgins S."/>
            <person name="Loffler F."/>
        </authorList>
    </citation>
    <scope>NUCLEOTIDE SEQUENCE</scope>
</reference>
<dbReference type="InterPro" id="IPR002748">
    <property type="entry name" value="CbiD"/>
</dbReference>
<evidence type="ECO:0000256" key="2">
    <source>
        <dbReference type="ARBA" id="ARBA00022603"/>
    </source>
</evidence>
<dbReference type="PANTHER" id="PTHR35863:SF1">
    <property type="entry name" value="COBALT-PRECORRIN-5B C(1)-METHYLTRANSFERASE"/>
    <property type="match status" value="1"/>
</dbReference>
<dbReference type="Pfam" id="PF01888">
    <property type="entry name" value="CbiD"/>
    <property type="match status" value="2"/>
</dbReference>
<sequence>MNNYQTNESNVDYGLTTGSLATATSLASLKKIINPEMDICSVKITTPFDEFDVDIENSELLAKNKAKSIAIKYPYNDPDVTVNLEITSSVELLDLANFSNENFDSNENIIIEGGIGIGTVTKPGLQISKGNSAINPVPLKMIKENLKPLVPKDKIAKIIISAPEGEKIAKKTMNPKLGIVGGISILGTTGIARAMSNKAYKDSLLCQLDIASAMISKGIYSKNSLIFVPGNIGEKIALNSLNINNSNENFEKNNKESIKEHINKYGEYKEIYDKGIKKDQIIQMGNFPGFMFKESKKRGIDNFILFGHIGKLIKIAGGIFNTKHSIADCRCEIMAAHAGLIGAKKDTIRLIFNSKTTEEMIDILKNEDIDVEVLNNISLAIKKRCLENFDIDVKVILVDMEGNLLNSNI</sequence>
<dbReference type="InterPro" id="IPR036074">
    <property type="entry name" value="CbiD_sf"/>
</dbReference>
<accession>A0A644VA26</accession>
<name>A0A644VA26_9ZZZZ</name>
<proteinExistence type="inferred from homology"/>
<keyword evidence="2 5" id="KW-0489">Methyltransferase</keyword>
<keyword evidence="4" id="KW-0949">S-adenosyl-L-methionine</keyword>
<dbReference type="SUPFAM" id="SSF111342">
    <property type="entry name" value="CbiD-like"/>
    <property type="match status" value="2"/>
</dbReference>
<dbReference type="PANTHER" id="PTHR35863">
    <property type="entry name" value="COBALT-PRECORRIN-5B C(1)-METHYLTRANSFERASE"/>
    <property type="match status" value="1"/>
</dbReference>
<evidence type="ECO:0000256" key="1">
    <source>
        <dbReference type="ARBA" id="ARBA00022573"/>
    </source>
</evidence>
<organism evidence="5">
    <name type="scientific">bioreactor metagenome</name>
    <dbReference type="NCBI Taxonomy" id="1076179"/>
    <lineage>
        <taxon>unclassified sequences</taxon>
        <taxon>metagenomes</taxon>
        <taxon>ecological metagenomes</taxon>
    </lineage>
</organism>
<dbReference type="PIRSF" id="PIRSF026782">
    <property type="entry name" value="CbiD"/>
    <property type="match status" value="1"/>
</dbReference>
<keyword evidence="3 5" id="KW-0808">Transferase</keyword>
<dbReference type="AlphaFoldDB" id="A0A644VA26"/>
<dbReference type="GO" id="GO:0009236">
    <property type="term" value="P:cobalamin biosynthetic process"/>
    <property type="evidence" value="ECO:0007669"/>
    <property type="project" value="UniProtKB-KW"/>
</dbReference>
<dbReference type="Gene3D" id="3.30.2110.10">
    <property type="entry name" value="CbiD-like"/>
    <property type="match status" value="1"/>
</dbReference>
<dbReference type="GO" id="GO:0032259">
    <property type="term" value="P:methylation"/>
    <property type="evidence" value="ECO:0007669"/>
    <property type="project" value="UniProtKB-KW"/>
</dbReference>
<evidence type="ECO:0000256" key="3">
    <source>
        <dbReference type="ARBA" id="ARBA00022679"/>
    </source>
</evidence>
<dbReference type="NCBIfam" id="TIGR00312">
    <property type="entry name" value="cbiD"/>
    <property type="match status" value="1"/>
</dbReference>
<dbReference type="EC" id="2.1.1.195" evidence="5"/>
<keyword evidence="1" id="KW-0169">Cobalamin biosynthesis</keyword>
<dbReference type="EMBL" id="VSSQ01000250">
    <property type="protein sequence ID" value="MPL88091.1"/>
    <property type="molecule type" value="Genomic_DNA"/>
</dbReference>
<dbReference type="HAMAP" id="MF_00787">
    <property type="entry name" value="CbiD"/>
    <property type="match status" value="1"/>
</dbReference>
<protein>
    <submittedName>
        <fullName evidence="5">Cobalt-precorrin-5B C(1)-methyltransferase</fullName>
        <ecNumber evidence="5">2.1.1.195</ecNumber>
    </submittedName>
</protein>